<evidence type="ECO:0000256" key="6">
    <source>
        <dbReference type="ARBA" id="ARBA00022723"/>
    </source>
</evidence>
<evidence type="ECO:0000256" key="3">
    <source>
        <dbReference type="ARBA" id="ARBA00007931"/>
    </source>
</evidence>
<evidence type="ECO:0000313" key="15">
    <source>
        <dbReference type="Proteomes" id="UP000003688"/>
    </source>
</evidence>
<evidence type="ECO:0000256" key="5">
    <source>
        <dbReference type="ARBA" id="ARBA00022692"/>
    </source>
</evidence>
<protein>
    <submittedName>
        <fullName evidence="14">Peptidase M50</fullName>
    </submittedName>
</protein>
<dbReference type="OrthoDB" id="166377at2"/>
<dbReference type="STRING" id="320771.Cflav_PD2932"/>
<dbReference type="SUPFAM" id="SSF48695">
    <property type="entry name" value="Multiheme cytochromes"/>
    <property type="match status" value="1"/>
</dbReference>
<evidence type="ECO:0000256" key="2">
    <source>
        <dbReference type="ARBA" id="ARBA00004141"/>
    </source>
</evidence>
<feature type="transmembrane region" description="Helical" evidence="12">
    <location>
        <begin position="142"/>
        <end position="160"/>
    </location>
</feature>
<dbReference type="RefSeq" id="WP_007417070.1">
    <property type="nucleotide sequence ID" value="NZ_ABOX02000035.1"/>
</dbReference>
<evidence type="ECO:0000256" key="11">
    <source>
        <dbReference type="ARBA" id="ARBA00023136"/>
    </source>
</evidence>
<sequence>MLPTKNGSIRLFKLAGITVFLHWSWFIAGIFLFKRSGTHYSSLFWNFLEYVSLFLIVLMHEFGHSLACRSVGGNSDQIVLWPLGGVAYVDPPQRPGAMLWSIAAGPMVNVMLVPILLGLSILSQSFGWYRSFPDVATLIAKVSQMNIGLLIFNMLPIYPLDGGQIFRSLLWFIVGRARSLFIASICGLIGMVGLIGLLVLMVVVSLIGGEKLDGSIALPFVLGVFVLLICWRGLMEARLLSKIDKLPRRKGFACPSCHTAPPWGAFWVCGNCRSPFDTFETNATCPRCAAYYGEAPCLDCGHRYPIHEWFAAPPMPPKAG</sequence>
<evidence type="ECO:0000259" key="13">
    <source>
        <dbReference type="Pfam" id="PF02163"/>
    </source>
</evidence>
<feature type="transmembrane region" description="Helical" evidence="12">
    <location>
        <begin position="97"/>
        <end position="122"/>
    </location>
</feature>
<keyword evidence="5 12" id="KW-0812">Transmembrane</keyword>
<feature type="transmembrane region" description="Helical" evidence="12">
    <location>
        <begin position="216"/>
        <end position="235"/>
    </location>
</feature>
<keyword evidence="9 12" id="KW-1133">Transmembrane helix</keyword>
<feature type="transmembrane region" description="Helical" evidence="12">
    <location>
        <begin position="180"/>
        <end position="204"/>
    </location>
</feature>
<dbReference type="InterPro" id="IPR008915">
    <property type="entry name" value="Peptidase_M50"/>
</dbReference>
<feature type="domain" description="Peptidase M50" evidence="13">
    <location>
        <begin position="137"/>
        <end position="195"/>
    </location>
</feature>
<proteinExistence type="inferred from homology"/>
<keyword evidence="7" id="KW-0378">Hydrolase</keyword>
<dbReference type="PANTHER" id="PTHR39188">
    <property type="entry name" value="MEMBRANE-ASSOCIATED ZINC METALLOPROTEASE M50B"/>
    <property type="match status" value="1"/>
</dbReference>
<evidence type="ECO:0000256" key="8">
    <source>
        <dbReference type="ARBA" id="ARBA00022833"/>
    </source>
</evidence>
<comment type="similarity">
    <text evidence="3">Belongs to the peptidase M50B family.</text>
</comment>
<dbReference type="GO" id="GO:0008237">
    <property type="term" value="F:metallopeptidase activity"/>
    <property type="evidence" value="ECO:0007669"/>
    <property type="project" value="UniProtKB-KW"/>
</dbReference>
<dbReference type="PANTHER" id="PTHR39188:SF3">
    <property type="entry name" value="STAGE IV SPORULATION PROTEIN FB"/>
    <property type="match status" value="1"/>
</dbReference>
<keyword evidence="8" id="KW-0862">Zinc</keyword>
<evidence type="ECO:0000256" key="7">
    <source>
        <dbReference type="ARBA" id="ARBA00022801"/>
    </source>
</evidence>
<feature type="transmembrane region" description="Helical" evidence="12">
    <location>
        <begin position="12"/>
        <end position="33"/>
    </location>
</feature>
<organism evidence="14 15">
    <name type="scientific">Pedosphaera parvula (strain Ellin514)</name>
    <dbReference type="NCBI Taxonomy" id="320771"/>
    <lineage>
        <taxon>Bacteria</taxon>
        <taxon>Pseudomonadati</taxon>
        <taxon>Verrucomicrobiota</taxon>
        <taxon>Pedosphaerae</taxon>
        <taxon>Pedosphaerales</taxon>
        <taxon>Pedosphaeraceae</taxon>
        <taxon>Pedosphaera</taxon>
    </lineage>
</organism>
<dbReference type="AlphaFoldDB" id="B9XMN1"/>
<name>B9XMN1_PEDPL</name>
<evidence type="ECO:0000256" key="10">
    <source>
        <dbReference type="ARBA" id="ARBA00023049"/>
    </source>
</evidence>
<dbReference type="Proteomes" id="UP000003688">
    <property type="component" value="Unassembled WGS sequence"/>
</dbReference>
<comment type="cofactor">
    <cofactor evidence="1">
        <name>Zn(2+)</name>
        <dbReference type="ChEBI" id="CHEBI:29105"/>
    </cofactor>
</comment>
<reference evidence="14 15" key="1">
    <citation type="journal article" date="2011" name="J. Bacteriol.">
        <title>Genome sequence of 'Pedosphaera parvula' Ellin514, an aerobic Verrucomicrobial isolate from pasture soil.</title>
        <authorList>
            <person name="Kant R."/>
            <person name="van Passel M.W."/>
            <person name="Sangwan P."/>
            <person name="Palva A."/>
            <person name="Lucas S."/>
            <person name="Copeland A."/>
            <person name="Lapidus A."/>
            <person name="Glavina Del Rio T."/>
            <person name="Dalin E."/>
            <person name="Tice H."/>
            <person name="Bruce D."/>
            <person name="Goodwin L."/>
            <person name="Pitluck S."/>
            <person name="Chertkov O."/>
            <person name="Larimer F.W."/>
            <person name="Land M.L."/>
            <person name="Hauser L."/>
            <person name="Brettin T.S."/>
            <person name="Detter J.C."/>
            <person name="Han S."/>
            <person name="de Vos W.M."/>
            <person name="Janssen P.H."/>
            <person name="Smidt H."/>
        </authorList>
    </citation>
    <scope>NUCLEOTIDE SEQUENCE [LARGE SCALE GENOMIC DNA]</scope>
    <source>
        <strain evidence="14 15">Ellin514</strain>
    </source>
</reference>
<evidence type="ECO:0000256" key="1">
    <source>
        <dbReference type="ARBA" id="ARBA00001947"/>
    </source>
</evidence>
<keyword evidence="11 12" id="KW-0472">Membrane</keyword>
<keyword evidence="4" id="KW-0645">Protease</keyword>
<keyword evidence="6" id="KW-0479">Metal-binding</keyword>
<gene>
    <name evidence="14" type="ORF">Cflav_PD2932</name>
</gene>
<comment type="caution">
    <text evidence="14">The sequence shown here is derived from an EMBL/GenBank/DDBJ whole genome shotgun (WGS) entry which is preliminary data.</text>
</comment>
<keyword evidence="10" id="KW-0482">Metalloprotease</keyword>
<dbReference type="GO" id="GO:0006508">
    <property type="term" value="P:proteolysis"/>
    <property type="evidence" value="ECO:0007669"/>
    <property type="project" value="UniProtKB-KW"/>
</dbReference>
<keyword evidence="15" id="KW-1185">Reference proteome</keyword>
<dbReference type="GO" id="GO:0046872">
    <property type="term" value="F:metal ion binding"/>
    <property type="evidence" value="ECO:0007669"/>
    <property type="project" value="UniProtKB-KW"/>
</dbReference>
<dbReference type="Pfam" id="PF02163">
    <property type="entry name" value="Peptidase_M50"/>
    <property type="match status" value="2"/>
</dbReference>
<dbReference type="EMBL" id="ABOX02000035">
    <property type="protein sequence ID" value="EEF58930.1"/>
    <property type="molecule type" value="Genomic_DNA"/>
</dbReference>
<dbReference type="GO" id="GO:0016020">
    <property type="term" value="C:membrane"/>
    <property type="evidence" value="ECO:0007669"/>
    <property type="project" value="UniProtKB-SubCell"/>
</dbReference>
<evidence type="ECO:0000256" key="9">
    <source>
        <dbReference type="ARBA" id="ARBA00022989"/>
    </source>
</evidence>
<accession>B9XMN1</accession>
<feature type="transmembrane region" description="Helical" evidence="12">
    <location>
        <begin position="39"/>
        <end position="59"/>
    </location>
</feature>
<evidence type="ECO:0000313" key="14">
    <source>
        <dbReference type="EMBL" id="EEF58930.1"/>
    </source>
</evidence>
<feature type="domain" description="Peptidase M50" evidence="13">
    <location>
        <begin position="51"/>
        <end position="131"/>
    </location>
</feature>
<evidence type="ECO:0000256" key="4">
    <source>
        <dbReference type="ARBA" id="ARBA00022670"/>
    </source>
</evidence>
<comment type="subcellular location">
    <subcellularLocation>
        <location evidence="2">Membrane</location>
        <topology evidence="2">Multi-pass membrane protein</topology>
    </subcellularLocation>
</comment>
<dbReference type="InterPro" id="IPR036280">
    <property type="entry name" value="Multihaem_cyt_sf"/>
</dbReference>
<evidence type="ECO:0000256" key="12">
    <source>
        <dbReference type="SAM" id="Phobius"/>
    </source>
</evidence>